<keyword evidence="3" id="KW-1185">Reference proteome</keyword>
<dbReference type="EMBL" id="CAMGYJ010000008">
    <property type="protein sequence ID" value="CAI0460272.1"/>
    <property type="molecule type" value="Genomic_DNA"/>
</dbReference>
<dbReference type="Proteomes" id="UP001154282">
    <property type="component" value="Unassembled WGS sequence"/>
</dbReference>
<organism evidence="2 3">
    <name type="scientific">Linum tenue</name>
    <dbReference type="NCBI Taxonomy" id="586396"/>
    <lineage>
        <taxon>Eukaryota</taxon>
        <taxon>Viridiplantae</taxon>
        <taxon>Streptophyta</taxon>
        <taxon>Embryophyta</taxon>
        <taxon>Tracheophyta</taxon>
        <taxon>Spermatophyta</taxon>
        <taxon>Magnoliopsida</taxon>
        <taxon>eudicotyledons</taxon>
        <taxon>Gunneridae</taxon>
        <taxon>Pentapetalae</taxon>
        <taxon>rosids</taxon>
        <taxon>fabids</taxon>
        <taxon>Malpighiales</taxon>
        <taxon>Linaceae</taxon>
        <taxon>Linum</taxon>
    </lineage>
</organism>
<dbReference type="AlphaFoldDB" id="A0AAV0NPE8"/>
<feature type="region of interest" description="Disordered" evidence="1">
    <location>
        <begin position="1"/>
        <end position="47"/>
    </location>
</feature>
<protein>
    <submittedName>
        <fullName evidence="2">Uncharacterized protein</fullName>
    </submittedName>
</protein>
<sequence>MSYFRSWRWNRGEGTSSGSKGAKIGQRMLLDQNTRSKEEIPDRVYSG</sequence>
<feature type="compositionally biased region" description="Basic and acidic residues" evidence="1">
    <location>
        <begin position="34"/>
        <end position="47"/>
    </location>
</feature>
<evidence type="ECO:0000313" key="2">
    <source>
        <dbReference type="EMBL" id="CAI0460272.1"/>
    </source>
</evidence>
<feature type="non-terminal residue" evidence="2">
    <location>
        <position position="47"/>
    </location>
</feature>
<name>A0AAV0NPE8_9ROSI</name>
<accession>A0AAV0NPE8</accession>
<evidence type="ECO:0000313" key="3">
    <source>
        <dbReference type="Proteomes" id="UP001154282"/>
    </source>
</evidence>
<evidence type="ECO:0000256" key="1">
    <source>
        <dbReference type="SAM" id="MobiDB-lite"/>
    </source>
</evidence>
<reference evidence="2" key="1">
    <citation type="submission" date="2022-08" db="EMBL/GenBank/DDBJ databases">
        <authorList>
            <person name="Gutierrez-Valencia J."/>
        </authorList>
    </citation>
    <scope>NUCLEOTIDE SEQUENCE</scope>
</reference>
<proteinExistence type="predicted"/>
<gene>
    <name evidence="2" type="ORF">LITE_LOCUS34403</name>
</gene>
<comment type="caution">
    <text evidence="2">The sequence shown here is derived from an EMBL/GenBank/DDBJ whole genome shotgun (WGS) entry which is preliminary data.</text>
</comment>